<accession>A0A822ZV54</accession>
<gene>
    <name evidence="1" type="ORF">HUJ06_016683</name>
</gene>
<dbReference type="AlphaFoldDB" id="A0A822ZV54"/>
<organism evidence="1 2">
    <name type="scientific">Nelumbo nucifera</name>
    <name type="common">Sacred lotus</name>
    <dbReference type="NCBI Taxonomy" id="4432"/>
    <lineage>
        <taxon>Eukaryota</taxon>
        <taxon>Viridiplantae</taxon>
        <taxon>Streptophyta</taxon>
        <taxon>Embryophyta</taxon>
        <taxon>Tracheophyta</taxon>
        <taxon>Spermatophyta</taxon>
        <taxon>Magnoliopsida</taxon>
        <taxon>Proteales</taxon>
        <taxon>Nelumbonaceae</taxon>
        <taxon>Nelumbo</taxon>
    </lineage>
</organism>
<proteinExistence type="predicted"/>
<name>A0A822ZV54_NELNU</name>
<dbReference type="PANTHER" id="PTHR35097:SF1">
    <property type="entry name" value="GDSL ESTERASE_LIPASE"/>
    <property type="match status" value="1"/>
</dbReference>
<dbReference type="EMBL" id="DUZY01000008">
    <property type="protein sequence ID" value="DAD46746.1"/>
    <property type="molecule type" value="Genomic_DNA"/>
</dbReference>
<dbReference type="PANTHER" id="PTHR35097">
    <property type="entry name" value="GDSL ESTERASE/LIPASE"/>
    <property type="match status" value="1"/>
</dbReference>
<keyword evidence="2" id="KW-1185">Reference proteome</keyword>
<dbReference type="Proteomes" id="UP000607653">
    <property type="component" value="Unassembled WGS sequence"/>
</dbReference>
<evidence type="ECO:0000313" key="2">
    <source>
        <dbReference type="Proteomes" id="UP000607653"/>
    </source>
</evidence>
<protein>
    <submittedName>
        <fullName evidence="1">Uncharacterized protein</fullName>
    </submittedName>
</protein>
<reference evidence="1 2" key="1">
    <citation type="journal article" date="2020" name="Mol. Biol. Evol.">
        <title>Distinct Expression and Methylation Patterns for Genes with Different Fates following a Single Whole-Genome Duplication in Flowering Plants.</title>
        <authorList>
            <person name="Shi T."/>
            <person name="Rahmani R.S."/>
            <person name="Gugger P.F."/>
            <person name="Wang M."/>
            <person name="Li H."/>
            <person name="Zhang Y."/>
            <person name="Li Z."/>
            <person name="Wang Q."/>
            <person name="Van de Peer Y."/>
            <person name="Marchal K."/>
            <person name="Chen J."/>
        </authorList>
    </citation>
    <scope>NUCLEOTIDE SEQUENCE [LARGE SCALE GENOMIC DNA]</scope>
    <source>
        <tissue evidence="1">Leaf</tissue>
    </source>
</reference>
<comment type="caution">
    <text evidence="1">The sequence shown here is derived from an EMBL/GenBank/DDBJ whole genome shotgun (WGS) entry which is preliminary data.</text>
</comment>
<sequence>MEHITSAVEKLKGFAKSSEKFAKDVIQRRDNSARRNPIEILKRLQREAFSDLMKLRERQDKVERLLSFYKPSRGPFQEASTRVKVEVNTVGALLLVDNTDDQSCDMLSRAGVRTGVSSRFIFETTVREKDSLLAEFVTCQNCQDYVSDVTGSPLSLEKVAYLANVNDWFSTVAIPIGAQCKDVGFASNSFNQVTFFVVFLKTYICLTM</sequence>
<evidence type="ECO:0000313" key="1">
    <source>
        <dbReference type="EMBL" id="DAD46746.1"/>
    </source>
</evidence>